<evidence type="ECO:0000256" key="1">
    <source>
        <dbReference type="ARBA" id="ARBA00022670"/>
    </source>
</evidence>
<dbReference type="InterPro" id="IPR041588">
    <property type="entry name" value="Integrase_H2C2"/>
</dbReference>
<dbReference type="Pfam" id="PF13650">
    <property type="entry name" value="Asp_protease_2"/>
    <property type="match status" value="1"/>
</dbReference>
<dbReference type="GO" id="GO:0004190">
    <property type="term" value="F:aspartic-type endopeptidase activity"/>
    <property type="evidence" value="ECO:0007669"/>
    <property type="project" value="UniProtKB-KW"/>
</dbReference>
<dbReference type="FunFam" id="1.10.340.70:FF:000001">
    <property type="entry name" value="Retrovirus-related Pol polyprotein from transposon gypsy-like Protein"/>
    <property type="match status" value="1"/>
</dbReference>
<dbReference type="InterPro" id="IPR001584">
    <property type="entry name" value="Integrase_cat-core"/>
</dbReference>
<keyword evidence="9" id="KW-0238">DNA-binding</keyword>
<feature type="domain" description="Chromo" evidence="12">
    <location>
        <begin position="888"/>
        <end position="944"/>
    </location>
</feature>
<dbReference type="GO" id="GO:0006508">
    <property type="term" value="P:proteolysis"/>
    <property type="evidence" value="ECO:0007669"/>
    <property type="project" value="UniProtKB-KW"/>
</dbReference>
<evidence type="ECO:0000313" key="15">
    <source>
        <dbReference type="Proteomes" id="UP001443914"/>
    </source>
</evidence>
<gene>
    <name evidence="14" type="ORF">RND81_03G012800</name>
</gene>
<dbReference type="Pfam" id="PF19259">
    <property type="entry name" value="Ty3_capsid"/>
    <property type="match status" value="1"/>
</dbReference>
<reference evidence="14" key="1">
    <citation type="submission" date="2024-03" db="EMBL/GenBank/DDBJ databases">
        <title>WGS assembly of Saponaria officinalis var. Norfolk2.</title>
        <authorList>
            <person name="Jenkins J."/>
            <person name="Shu S."/>
            <person name="Grimwood J."/>
            <person name="Barry K."/>
            <person name="Goodstein D."/>
            <person name="Schmutz J."/>
            <person name="Leebens-Mack J."/>
            <person name="Osbourn A."/>
        </authorList>
    </citation>
    <scope>NUCLEOTIDE SEQUENCE [LARGE SCALE GENOMIC DNA]</scope>
    <source>
        <strain evidence="14">JIC</strain>
    </source>
</reference>
<keyword evidence="1" id="KW-0645">Protease</keyword>
<keyword evidence="10" id="KW-0233">DNA recombination</keyword>
<evidence type="ECO:0000256" key="7">
    <source>
        <dbReference type="ARBA" id="ARBA00022918"/>
    </source>
</evidence>
<evidence type="ECO:0000259" key="13">
    <source>
        <dbReference type="PROSITE" id="PS50994"/>
    </source>
</evidence>
<dbReference type="PANTHER" id="PTHR37984">
    <property type="entry name" value="PROTEIN CBG26694"/>
    <property type="match status" value="1"/>
</dbReference>
<keyword evidence="6" id="KW-0229">DNA integration</keyword>
<dbReference type="Proteomes" id="UP001443914">
    <property type="component" value="Unassembled WGS sequence"/>
</dbReference>
<protein>
    <submittedName>
        <fullName evidence="14">Uncharacterized protein</fullName>
    </submittedName>
</protein>
<feature type="region of interest" description="Disordered" evidence="11">
    <location>
        <begin position="1"/>
        <end position="30"/>
    </location>
</feature>
<keyword evidence="4" id="KW-0378">Hydrolase</keyword>
<dbReference type="Pfam" id="PF17921">
    <property type="entry name" value="Integrase_H2C2"/>
    <property type="match status" value="1"/>
</dbReference>
<dbReference type="GO" id="GO:0003677">
    <property type="term" value="F:DNA binding"/>
    <property type="evidence" value="ECO:0007669"/>
    <property type="project" value="UniProtKB-KW"/>
</dbReference>
<dbReference type="EMBL" id="JBDFQZ010000003">
    <property type="protein sequence ID" value="KAK9740119.1"/>
    <property type="molecule type" value="Genomic_DNA"/>
</dbReference>
<accession>A0AAW1M2U5</accession>
<dbReference type="Gene3D" id="1.10.340.70">
    <property type="match status" value="1"/>
</dbReference>
<organism evidence="14 15">
    <name type="scientific">Saponaria officinalis</name>
    <name type="common">Common soapwort</name>
    <name type="synonym">Lychnis saponaria</name>
    <dbReference type="NCBI Taxonomy" id="3572"/>
    <lineage>
        <taxon>Eukaryota</taxon>
        <taxon>Viridiplantae</taxon>
        <taxon>Streptophyta</taxon>
        <taxon>Embryophyta</taxon>
        <taxon>Tracheophyta</taxon>
        <taxon>Spermatophyta</taxon>
        <taxon>Magnoliopsida</taxon>
        <taxon>eudicotyledons</taxon>
        <taxon>Gunneridae</taxon>
        <taxon>Pentapetalae</taxon>
        <taxon>Caryophyllales</taxon>
        <taxon>Caryophyllaceae</taxon>
        <taxon>Caryophylleae</taxon>
        <taxon>Saponaria</taxon>
    </lineage>
</organism>
<sequence>MSGQDAGGVVVNAPVGGKPTNNQEGKKESTASRLARLELAIGDCQDSLSTLEEQVKVLEQGDEDLRGGVLGAVNELAGSLREDLLRLVREEVAKHNQAINEKLEEFKAELVVCRAAVAGGATAREAPKIKVPEPPKYNGKRDAKELDNFLWSVERYFNHLQIQDDASKITTATMYLSDDAILWWRRREADERKGTFRISTWDEFKADFKRQFYPENAEEIALKKLRALKHTRSIREYIKQYSSLLLEIEDMPENLSFLYFMDGLQRWAEQELKRRNVKTLSDAIVVAESLYEIRSEPRKERIVNKGGNKEKGGGATPQSSSSSVGKFSKDKDKGKTKFSSENKARSRDCFLCGGPHFVRECPQRQKLNAMVSSFDDKAGFEEEAKMGSLRLLNKIAKEKPMVGGMPTKLDVHPRTSGLIFVEAVVNGKSTKSLFDCGATHNFVTKEEATRLGLNYKKEMGSMKAVNSSSMPIHGVARRVPLRLAKEGKTRRFWVEDGVLYTVGRRAYVPKWENLRREVLKECHDSLWAGHPGIHRTLALVEESFYWPQMRDDVEAYVKTCLVCQQDKNKQRSPAGLLQPLPIPDKPWESISMDFISALPKSDGCGSILVVVDRLSKYGTFIPAPRDCTGEEAARLLFKNVVKYWGLPKTIISDRDPRFTARFWTELFKLMGSSLHFSTSFHPQTDGQTERVNALVELYLRHFVSANQKDWAKLMDIAQFSYNLQKSESTRQSPFEIVMGQQPLTPQAIATGYSGQSPAAYRMAKGWNEQLDIAKAYLDKAAKKMKKWADKHRRDVEFQVGDLVMVKLLPQQFKVFRQVHKGLLRKYEGPFPILNKVGKVSYKVKLPPKLKIHPVFHVSMLKPYHKDTEDPSRGEMHRAPTAVVTSFEREVERIMADRVIRKRGIPSYRELLVQWKGVPENEASWEKEADLWQFKDLIRRFDEEP</sequence>
<dbReference type="GO" id="GO:0015074">
    <property type="term" value="P:DNA integration"/>
    <property type="evidence" value="ECO:0007669"/>
    <property type="project" value="UniProtKB-KW"/>
</dbReference>
<feature type="domain" description="Integrase catalytic" evidence="13">
    <location>
        <begin position="582"/>
        <end position="741"/>
    </location>
</feature>
<evidence type="ECO:0000259" key="12">
    <source>
        <dbReference type="PROSITE" id="PS50013"/>
    </source>
</evidence>
<evidence type="ECO:0000256" key="6">
    <source>
        <dbReference type="ARBA" id="ARBA00022908"/>
    </source>
</evidence>
<comment type="caution">
    <text evidence="14">The sequence shown here is derived from an EMBL/GenBank/DDBJ whole genome shotgun (WGS) entry which is preliminary data.</text>
</comment>
<dbReference type="InterPro" id="IPR036397">
    <property type="entry name" value="RNaseH_sf"/>
</dbReference>
<feature type="compositionally biased region" description="Low complexity" evidence="11">
    <location>
        <begin position="7"/>
        <end position="17"/>
    </location>
</feature>
<evidence type="ECO:0000256" key="9">
    <source>
        <dbReference type="ARBA" id="ARBA00023125"/>
    </source>
</evidence>
<evidence type="ECO:0000256" key="8">
    <source>
        <dbReference type="ARBA" id="ARBA00022932"/>
    </source>
</evidence>
<evidence type="ECO:0000256" key="3">
    <source>
        <dbReference type="ARBA" id="ARBA00022750"/>
    </source>
</evidence>
<evidence type="ECO:0000313" key="14">
    <source>
        <dbReference type="EMBL" id="KAK9740119.1"/>
    </source>
</evidence>
<dbReference type="PROSITE" id="PS50994">
    <property type="entry name" value="INTEGRASE"/>
    <property type="match status" value="1"/>
</dbReference>
<evidence type="ECO:0000256" key="5">
    <source>
        <dbReference type="ARBA" id="ARBA00022842"/>
    </source>
</evidence>
<keyword evidence="8" id="KW-0239">DNA-directed DNA polymerase</keyword>
<evidence type="ECO:0000256" key="4">
    <source>
        <dbReference type="ARBA" id="ARBA00022801"/>
    </source>
</evidence>
<keyword evidence="8" id="KW-0808">Transferase</keyword>
<dbReference type="GO" id="GO:0006310">
    <property type="term" value="P:DNA recombination"/>
    <property type="evidence" value="ECO:0007669"/>
    <property type="project" value="UniProtKB-KW"/>
</dbReference>
<dbReference type="CDD" id="cd00024">
    <property type="entry name" value="CD_CSD"/>
    <property type="match status" value="1"/>
</dbReference>
<dbReference type="Gene3D" id="3.30.420.10">
    <property type="entry name" value="Ribonuclease H-like superfamily/Ribonuclease H"/>
    <property type="match status" value="1"/>
</dbReference>
<dbReference type="GO" id="GO:0003964">
    <property type="term" value="F:RNA-directed DNA polymerase activity"/>
    <property type="evidence" value="ECO:0007669"/>
    <property type="project" value="UniProtKB-KW"/>
</dbReference>
<evidence type="ECO:0000256" key="11">
    <source>
        <dbReference type="SAM" id="MobiDB-lite"/>
    </source>
</evidence>
<dbReference type="PANTHER" id="PTHR37984:SF5">
    <property type="entry name" value="PROTEIN NYNRIN-LIKE"/>
    <property type="match status" value="1"/>
</dbReference>
<name>A0AAW1M2U5_SAPOF</name>
<dbReference type="GO" id="GO:0003887">
    <property type="term" value="F:DNA-directed DNA polymerase activity"/>
    <property type="evidence" value="ECO:0007669"/>
    <property type="project" value="UniProtKB-KW"/>
</dbReference>
<feature type="compositionally biased region" description="Basic and acidic residues" evidence="11">
    <location>
        <begin position="301"/>
        <end position="312"/>
    </location>
</feature>
<keyword evidence="3" id="KW-0064">Aspartyl protease</keyword>
<dbReference type="AlphaFoldDB" id="A0AAW1M2U5"/>
<dbReference type="Pfam" id="PF24626">
    <property type="entry name" value="SH3_Tf2-1"/>
    <property type="match status" value="1"/>
</dbReference>
<dbReference type="InterPro" id="IPR000953">
    <property type="entry name" value="Chromo/chromo_shadow_dom"/>
</dbReference>
<dbReference type="InterPro" id="IPR016197">
    <property type="entry name" value="Chromo-like_dom_sf"/>
</dbReference>
<proteinExistence type="predicted"/>
<keyword evidence="8" id="KW-0548">Nucleotidyltransferase</keyword>
<dbReference type="PROSITE" id="PS50013">
    <property type="entry name" value="CHROMO_2"/>
    <property type="match status" value="1"/>
</dbReference>
<feature type="compositionally biased region" description="Basic and acidic residues" evidence="11">
    <location>
        <begin position="327"/>
        <end position="340"/>
    </location>
</feature>
<keyword evidence="2" id="KW-0479">Metal-binding</keyword>
<keyword evidence="5" id="KW-0460">Magnesium</keyword>
<dbReference type="InterPro" id="IPR012337">
    <property type="entry name" value="RNaseH-like_sf"/>
</dbReference>
<keyword evidence="15" id="KW-1185">Reference proteome</keyword>
<dbReference type="SUPFAM" id="SSF53098">
    <property type="entry name" value="Ribonuclease H-like"/>
    <property type="match status" value="1"/>
</dbReference>
<dbReference type="Pfam" id="PF00385">
    <property type="entry name" value="Chromo"/>
    <property type="match status" value="1"/>
</dbReference>
<evidence type="ECO:0000256" key="10">
    <source>
        <dbReference type="ARBA" id="ARBA00023172"/>
    </source>
</evidence>
<dbReference type="InterPro" id="IPR045358">
    <property type="entry name" value="Ty3_capsid"/>
</dbReference>
<dbReference type="SUPFAM" id="SSF54160">
    <property type="entry name" value="Chromo domain-like"/>
    <property type="match status" value="1"/>
</dbReference>
<dbReference type="CDD" id="cd00303">
    <property type="entry name" value="retropepsin_like"/>
    <property type="match status" value="1"/>
</dbReference>
<dbReference type="InterPro" id="IPR050951">
    <property type="entry name" value="Retrovirus_Pol_polyprotein"/>
</dbReference>
<dbReference type="GO" id="GO:0046872">
    <property type="term" value="F:metal ion binding"/>
    <property type="evidence" value="ECO:0007669"/>
    <property type="project" value="UniProtKB-KW"/>
</dbReference>
<evidence type="ECO:0000256" key="2">
    <source>
        <dbReference type="ARBA" id="ARBA00022723"/>
    </source>
</evidence>
<dbReference type="InterPro" id="IPR056924">
    <property type="entry name" value="SH3_Tf2-1"/>
</dbReference>
<feature type="region of interest" description="Disordered" evidence="11">
    <location>
        <begin position="301"/>
        <end position="340"/>
    </location>
</feature>
<dbReference type="InterPro" id="IPR023780">
    <property type="entry name" value="Chromo_domain"/>
</dbReference>
<dbReference type="SMART" id="SM00298">
    <property type="entry name" value="CHROMO"/>
    <property type="match status" value="1"/>
</dbReference>
<dbReference type="Gene3D" id="2.40.50.40">
    <property type="match status" value="1"/>
</dbReference>
<keyword evidence="7" id="KW-0695">RNA-directed DNA polymerase</keyword>